<sequence length="212" mass="24730">MVLISQYVCPIFLALSFLFIRAQGERILIGYRTVNEAEALAINSNNKPTRDERLDRVGPVNQLGHAFYMTNDPIGWPGYRGVEKWYCYIKADVDKMREVGKVWIPHFIEEENFDGEMEVINLWRGNEEDILDYIHSMLPDTMPEKVLRFSYISFVLGRRLQMAIPTAMVNNDDLDLWAQCFDKKKDLWETSDETVLWENWGIVGDPGRPSFQ</sequence>
<dbReference type="OrthoDB" id="4540223at2759"/>
<dbReference type="Proteomes" id="UP000006753">
    <property type="component" value="Unassembled WGS sequence"/>
</dbReference>
<evidence type="ECO:0000313" key="2">
    <source>
        <dbReference type="EMBL" id="EKD20729.1"/>
    </source>
</evidence>
<protein>
    <submittedName>
        <fullName evidence="2">Uncharacterized protein</fullName>
    </submittedName>
</protein>
<reference evidence="2 3" key="1">
    <citation type="journal article" date="2012" name="BMC Genomics">
        <title>Sequencing the genome of Marssonina brunnea reveals fungus-poplar co-evolution.</title>
        <authorList>
            <person name="Zhu S."/>
            <person name="Cao Y.-Z."/>
            <person name="Jiang C."/>
            <person name="Tan B.-Y."/>
            <person name="Wang Z."/>
            <person name="Feng S."/>
            <person name="Zhang L."/>
            <person name="Su X.-H."/>
            <person name="Brejova B."/>
            <person name="Vinar T."/>
            <person name="Xu M."/>
            <person name="Wang M.-X."/>
            <person name="Zhang S.-G."/>
            <person name="Huang M.-R."/>
            <person name="Wu R."/>
            <person name="Zhou Y."/>
        </authorList>
    </citation>
    <scope>NUCLEOTIDE SEQUENCE [LARGE SCALE GENOMIC DNA]</scope>
    <source>
        <strain evidence="2 3">MB_m1</strain>
    </source>
</reference>
<dbReference type="InParanoid" id="K1Y6B3"/>
<dbReference type="HOGENOM" id="CLU_091777_0_0_1"/>
<feature type="signal peptide" evidence="1">
    <location>
        <begin position="1"/>
        <end position="24"/>
    </location>
</feature>
<accession>K1Y6B3</accession>
<keyword evidence="1" id="KW-0732">Signal</keyword>
<organism evidence="2 3">
    <name type="scientific">Marssonina brunnea f. sp. multigermtubi (strain MB_m1)</name>
    <name type="common">Marssonina leaf spot fungus</name>
    <dbReference type="NCBI Taxonomy" id="1072389"/>
    <lineage>
        <taxon>Eukaryota</taxon>
        <taxon>Fungi</taxon>
        <taxon>Dikarya</taxon>
        <taxon>Ascomycota</taxon>
        <taxon>Pezizomycotina</taxon>
        <taxon>Leotiomycetes</taxon>
        <taxon>Helotiales</taxon>
        <taxon>Drepanopezizaceae</taxon>
        <taxon>Drepanopeziza</taxon>
    </lineage>
</organism>
<name>K1Y6B3_MARBU</name>
<dbReference type="Pfam" id="PF19287">
    <property type="entry name" value="DUF5910"/>
    <property type="match status" value="1"/>
</dbReference>
<keyword evidence="3" id="KW-1185">Reference proteome</keyword>
<proteinExistence type="predicted"/>
<dbReference type="AlphaFoldDB" id="K1Y6B3"/>
<dbReference type="EMBL" id="JH921429">
    <property type="protein sequence ID" value="EKD20729.1"/>
    <property type="molecule type" value="Genomic_DNA"/>
</dbReference>
<feature type="chain" id="PRO_5003855842" evidence="1">
    <location>
        <begin position="25"/>
        <end position="212"/>
    </location>
</feature>
<dbReference type="InterPro" id="IPR045564">
    <property type="entry name" value="DUF5910"/>
</dbReference>
<evidence type="ECO:0000256" key="1">
    <source>
        <dbReference type="SAM" id="SignalP"/>
    </source>
</evidence>
<evidence type="ECO:0000313" key="3">
    <source>
        <dbReference type="Proteomes" id="UP000006753"/>
    </source>
</evidence>
<dbReference type="eggNOG" id="ENOG502SUI0">
    <property type="taxonomic scope" value="Eukaryota"/>
</dbReference>
<dbReference type="GeneID" id="18757346"/>
<gene>
    <name evidence="2" type="ORF">MBM_01411</name>
</gene>
<dbReference type="KEGG" id="mbe:MBM_01411"/>